<dbReference type="PROSITE" id="PS50003">
    <property type="entry name" value="PH_DOMAIN"/>
    <property type="match status" value="1"/>
</dbReference>
<dbReference type="CDD" id="cd20878">
    <property type="entry name" value="C1_AKAP13"/>
    <property type="match status" value="1"/>
</dbReference>
<dbReference type="CDD" id="cd00160">
    <property type="entry name" value="RhoGEF"/>
    <property type="match status" value="1"/>
</dbReference>
<feature type="domain" description="PH" evidence="11">
    <location>
        <begin position="2385"/>
        <end position="2487"/>
    </location>
</feature>
<sequence length="2904" mass="315011">MKLNPQQAPLYGDCVVTVLLAEEDKVEDDVVFYLVFSGSTLHHCTSTRKVSSDTLETIAPSHDCCETVQVLLCASKEGLPVSVVADADFSFVQDEACDAAQFLATSAGNQQALNFTRFLSRSGTPSADVDSLDEKVALAFRHLKLPAEWNVLGTDQTLHDGGPRETLMHFAVRLGLLRLTWFLLQKPGGRGALRIHNQEGATPVSLALERGYHKLHQLLTEENAGEPDSWSSLSYEIPYGDCSVRHHRELDVYTLTSESQSPQEPLFPGDNCTGHIFKLMNIQQQLMKTNLKQMDSLMPLMMTAQDSSGSTAQDTDGQFLSRASVSTDSRQLSPPADAESSPCCPESTVGQIESSCDLSSVGKEEHKDRSYRKKSKDVGKNGDEVGPAPAVDSGTASEPSSCLQSMPDYEAKGTEGSPSCGIRSEETGTESAMATDQAFLSSGDVVRPGVVVAAPDTGQHFSAGELVVSAAADASVPQTAGETGHGLVNPDATSQKNKGMEKKGEQAEEHGESAKGRLENSDLSAAGASGVRDTSTPVDKAGVPNCVSTTSSVCGDKPAQSPLGFLSTEASIGKTADTGTSESCKESSAVSVDQNSLVLPAAAEDKISVASEPDAPLANTCEAVSPSDLNFPRPQKDVMPKQKLETNSSHVQSKSPICSTSGDDKLCAASTCQQSTVTSSGALAGKQHGDTVSQPGSTTTELPNTQHPPAAICPEGSATFDHVRDTRGDVGFCSLEVSDEEGQGRDLKLETSLTNVLEVLPHPHAVVPKAKKEPVSDQALSSGRTFSLASSPGNESVTKDDVLSLVPSQKEKGTATSEPYNAADCEDGRDSCEPDKQPLEDSAAGLPTPPAALALPPSMGNASPVGFGGEQERPCPSAAPEVLSIEGDADCSLLRVGQAALASATNLTEKGKNPVIPESSAAQGQDKDKAVIFSSVKEDTLSSGTPQEEQRTASSGQEAPGVCAEPSTNVCAEDKALDGGSSWGTPLACLNAETKHNKEVAPPVSLLTEGGAARSLVPPGASLAADSSQEALCAEQSSSTPLQGLLPQGSEACNCDGSFALDVGVKETESLGASTAGEVRGNVAVDAALASALQGTVGAGREAVSRDAHGLSTPEVLLNQGKNVILGLPEALPNKCATDLQGAASPEMVPLRRGKARLDGGDRSCSLGDSEDAQVGDDARLVPLQPTAEMGVLTSEDKATGRERGAPPLPCAVSADAGQLPETAGSIEEAASCIVDAVIERVKASGALLPEGETSHMSPSCPESGPVTEQLESASAGKVMAFLPGETQQMGSVHEEAPGNPAGCFAGREESEKILRPVQGSELTTEMPDTKADDEVDFLSNIRESSVSEEVAAGDTVTTPKMTRQGPKTQAVSGTESACVERDNLPLLNITKVVCRKSLLLMQELLRLSTSAFYFLKNDPSLLLVKRPCTIDLEKEFIIDTPHSTPMISQASEKLVEVLKRCWFTVNSDDCHLPLIVRGVWKAQTPPVRGLELWTCGTHCSPELTAGTSPAFVSSLLLLDKMYERHKRRYSLCDISKVDRAVDVVLLKKLIFKYWLNKFSFSECENFLDVGLGRGCIVKQDALKRESGSDSDLFHSPSEEVDSIIFSKPEEEQSVCDTTGSSSSTDDTASLDRHSSHGSDVSLPQISNLNRSRDQQCLDGFYSPGMGAEGRETESEPAGPGEAEEEEMDSITDVPTSCSVLRGSMRSLSPFRRHSWGPGKNAASDGEMNQRSSMRVLGDVVRRPPIHRRSMSWCPSGVQYSAALSADFNYRRYGIITCPATKRGSQNMALGLLAWSWLLCGWNAYGSLLCLNLFSTFFTLQTCHRSKQQGFNYCTSAISSPLTKSISLMTISHPGLDSSRPFHSTSANLTESITEENYNFLPQSPSKKDFEGKSGTKVSRTFSYIKNKMSSSKKSKEKEKEKEKIKEKEKESKEKEKDKKVLNGHSFSSIPMVGPISCSQCMKPFTSKEAYTCANCSAFVHKGCRESLASCAKVKMKQPKGSLQAHDTSSLPTVIMRNKSASQPKERPRSAVLLADETVTAPIFANRRSQHSVSLSKSVSIQNIAGVGNDENISNTWKFLSHSTDSLNKIVKVNESTESLTDEGVGTDMNEGQLLGDFELESKQLEAESWSRIVDAKFLKQQKKDVVKRQEVIYELMQTELHHIRTLKIMSDVYSRGMMTDLLFEQQMVEKLFPCLDELISIHSQFLQRILERKKESMVDKSEKNFLIKRMGDVLVNQFSGENAERLKKTYGKFCGQHTQSVNCFKDLYTKDKRFQAFVKKKMSSSVVRRLGVPECILLVTQRITKYPVLFQRILQCTKDNEVEQEDLAQSLSLVKEVIGAVDSKVASYEKKVRLNEIYTRTDSKSIMRMKSGQMFAKEDLKRKKLVRDGSVFLKNTAGRLKEVQAVLLTDILVFLQEKDQKYIFASLDQKSTVISLKKLIVREVAHEEKGLFLISMGMRDPEMVEVHASSKEERNSWIRIIQDTINALNRDEDEGIPSENEEEKKMLDTKARELKEQLQQKDQQILLLLEEKEMIFRDMTECSTPLPEDCSPTHSSRILFRSNTEEALKGGPLMKSAINEVEVLQSLVSGSLGGPLGPPAESEGVAGPVSLPRRAETFGGFDSHQMNASKGGDKEEGDDGQDLRRTESDSGLKKGGNANLAFMLKRNNEQVAQSIVHLHELLSALQGVVSQQDSYIEDQKLMLSERALTRSSSRPSSLIEQEKQRSLEKQRQDLANLQKQQAQLLEEKRKREREWESRERALQEREARLAQREEDVLRGQRDLERDQEELQQRKGAYQLDLERLRAAQKQLEREAERLSQRQRDPGACQVRGPRAGAGSLSLSPSQPGNGCRRERAFCVLSTRGELAKPKDKKEKKKKNKAGRAQPDDGPAAAVPAEGEEIFC</sequence>
<dbReference type="GO" id="GO:0005085">
    <property type="term" value="F:guanyl-nucleotide exchange factor activity"/>
    <property type="evidence" value="ECO:0007669"/>
    <property type="project" value="UniProtKB-KW"/>
</dbReference>
<dbReference type="SUPFAM" id="SSF57889">
    <property type="entry name" value="Cysteine-rich domain"/>
    <property type="match status" value="1"/>
</dbReference>
<keyword evidence="6" id="KW-0863">Zinc-finger</keyword>
<keyword evidence="5" id="KW-0479">Metal-binding</keyword>
<dbReference type="SMART" id="SM00109">
    <property type="entry name" value="C1"/>
    <property type="match status" value="1"/>
</dbReference>
<comment type="subcellular location">
    <subcellularLocation>
        <location evidence="1">Cytoplasm</location>
    </subcellularLocation>
</comment>
<dbReference type="GO" id="GO:0071356">
    <property type="term" value="P:cellular response to tumor necrosis factor"/>
    <property type="evidence" value="ECO:0007669"/>
    <property type="project" value="UniProtKB-ARBA"/>
</dbReference>
<keyword evidence="7" id="KW-0862">Zinc</keyword>
<feature type="coiled-coil region" evidence="9">
    <location>
        <begin position="2501"/>
        <end position="2532"/>
    </location>
</feature>
<dbReference type="PANTHER" id="PTHR13944">
    <property type="entry name" value="AGAP007712-PA"/>
    <property type="match status" value="1"/>
</dbReference>
<evidence type="ECO:0000256" key="3">
    <source>
        <dbReference type="ARBA" id="ARBA00022553"/>
    </source>
</evidence>
<dbReference type="GO" id="GO:0035023">
    <property type="term" value="P:regulation of Rho protein signal transduction"/>
    <property type="evidence" value="ECO:0007669"/>
    <property type="project" value="TreeGrafter"/>
</dbReference>
<feature type="compositionally biased region" description="Polar residues" evidence="10">
    <location>
        <begin position="1638"/>
        <end position="1650"/>
    </location>
</feature>
<dbReference type="InterPro" id="IPR002219">
    <property type="entry name" value="PKC_DAG/PE"/>
</dbReference>
<name>A0A6P6CCG3_PTEVA</name>
<dbReference type="CTD" id="11214"/>
<feature type="region of interest" description="Disordered" evidence="10">
    <location>
        <begin position="2595"/>
        <end position="2656"/>
    </location>
</feature>
<dbReference type="InterPro" id="IPR011993">
    <property type="entry name" value="PH-like_dom_sf"/>
</dbReference>
<evidence type="ECO:0000256" key="4">
    <source>
        <dbReference type="ARBA" id="ARBA00022658"/>
    </source>
</evidence>
<feature type="region of interest" description="Disordered" evidence="10">
    <location>
        <begin position="323"/>
        <end position="436"/>
    </location>
</feature>
<dbReference type="SUPFAM" id="SSF50729">
    <property type="entry name" value="PH domain-like"/>
    <property type="match status" value="1"/>
</dbReference>
<evidence type="ECO:0000256" key="10">
    <source>
        <dbReference type="SAM" id="MobiDB-lite"/>
    </source>
</evidence>
<feature type="compositionally biased region" description="Polar residues" evidence="10">
    <location>
        <begin position="394"/>
        <end position="404"/>
    </location>
</feature>
<feature type="compositionally biased region" description="Low complexity" evidence="10">
    <location>
        <begin position="2888"/>
        <end position="2897"/>
    </location>
</feature>
<feature type="compositionally biased region" description="Basic and acidic residues" evidence="10">
    <location>
        <begin position="826"/>
        <end position="839"/>
    </location>
</feature>
<dbReference type="SUPFAM" id="SSF48065">
    <property type="entry name" value="DBL homology domain (DH-domain)"/>
    <property type="match status" value="1"/>
</dbReference>
<dbReference type="PROSITE" id="PS50081">
    <property type="entry name" value="ZF_DAG_PE_2"/>
    <property type="match status" value="1"/>
</dbReference>
<feature type="compositionally biased region" description="Polar residues" evidence="10">
    <location>
        <begin position="690"/>
        <end position="707"/>
    </location>
</feature>
<dbReference type="FunFam" id="2.30.29.30:FF:000021">
    <property type="entry name" value="Rho guanine nucleotide exchange factor 2"/>
    <property type="match status" value="1"/>
</dbReference>
<feature type="compositionally biased region" description="Polar residues" evidence="10">
    <location>
        <begin position="348"/>
        <end position="358"/>
    </location>
</feature>
<dbReference type="GO" id="GO:0016020">
    <property type="term" value="C:membrane"/>
    <property type="evidence" value="ECO:0007669"/>
    <property type="project" value="TreeGrafter"/>
</dbReference>
<dbReference type="GO" id="GO:0008270">
    <property type="term" value="F:zinc ion binding"/>
    <property type="evidence" value="ECO:0007669"/>
    <property type="project" value="UniProtKB-KW"/>
</dbReference>
<feature type="region of interest" description="Disordered" evidence="10">
    <location>
        <begin position="574"/>
        <end position="593"/>
    </location>
</feature>
<protein>
    <submittedName>
        <fullName evidence="15">A-kinase anchor protein 13</fullName>
    </submittedName>
</protein>
<feature type="domain" description="DH" evidence="12">
    <location>
        <begin position="2148"/>
        <end position="2345"/>
    </location>
</feature>
<dbReference type="GO" id="GO:0015629">
    <property type="term" value="C:actin cytoskeleton"/>
    <property type="evidence" value="ECO:0007669"/>
    <property type="project" value="TreeGrafter"/>
</dbReference>
<feature type="compositionally biased region" description="Polar residues" evidence="10">
    <location>
        <begin position="645"/>
        <end position="657"/>
    </location>
</feature>
<dbReference type="PROSITE" id="PS00479">
    <property type="entry name" value="ZF_DAG_PE_1"/>
    <property type="match status" value="1"/>
</dbReference>
<keyword evidence="4" id="KW-0344">Guanine-nucleotide releasing factor</keyword>
<evidence type="ECO:0000256" key="5">
    <source>
        <dbReference type="ARBA" id="ARBA00022723"/>
    </source>
</evidence>
<evidence type="ECO:0000256" key="7">
    <source>
        <dbReference type="ARBA" id="ARBA00022833"/>
    </source>
</evidence>
<feature type="compositionally biased region" description="Basic and acidic residues" evidence="10">
    <location>
        <begin position="634"/>
        <end position="644"/>
    </location>
</feature>
<dbReference type="InterPro" id="IPR041020">
    <property type="entry name" value="PH_16"/>
</dbReference>
<dbReference type="GO" id="GO:0005737">
    <property type="term" value="C:cytoplasm"/>
    <property type="evidence" value="ECO:0007669"/>
    <property type="project" value="UniProtKB-SubCell"/>
</dbReference>
<feature type="region of interest" description="Disordered" evidence="10">
    <location>
        <begin position="1610"/>
        <end position="1693"/>
    </location>
</feature>
<feature type="region of interest" description="Disordered" evidence="10">
    <location>
        <begin position="937"/>
        <end position="965"/>
    </location>
</feature>
<feature type="compositionally biased region" description="Basic and acidic residues" evidence="10">
    <location>
        <begin position="1914"/>
        <end position="1941"/>
    </location>
</feature>
<keyword evidence="8 9" id="KW-0175">Coiled coil</keyword>
<evidence type="ECO:0000256" key="6">
    <source>
        <dbReference type="ARBA" id="ARBA00022771"/>
    </source>
</evidence>
<feature type="domain" description="Phorbol-ester/DAG-type" evidence="13">
    <location>
        <begin position="1944"/>
        <end position="1991"/>
    </location>
</feature>
<evidence type="ECO:0000256" key="1">
    <source>
        <dbReference type="ARBA" id="ARBA00004496"/>
    </source>
</evidence>
<dbReference type="InterPro" id="IPR051632">
    <property type="entry name" value="Rho_GEF"/>
</dbReference>
<dbReference type="RefSeq" id="XP_023384775.1">
    <property type="nucleotide sequence ID" value="XM_023529007.1"/>
</dbReference>
<dbReference type="GO" id="GO:0005078">
    <property type="term" value="F:MAP-kinase scaffold activity"/>
    <property type="evidence" value="ECO:0007669"/>
    <property type="project" value="TreeGrafter"/>
</dbReference>
<evidence type="ECO:0000259" key="11">
    <source>
        <dbReference type="PROSITE" id="PS50003"/>
    </source>
</evidence>
<keyword evidence="3" id="KW-0597">Phosphoprotein</keyword>
<dbReference type="FunFam" id="1.20.900.10:FF:000004">
    <property type="entry name" value="Rho guanine nucleotide exchange factor 2"/>
    <property type="match status" value="1"/>
</dbReference>
<evidence type="ECO:0000259" key="13">
    <source>
        <dbReference type="PROSITE" id="PS50081"/>
    </source>
</evidence>
<dbReference type="GO" id="GO:0071875">
    <property type="term" value="P:adrenergic receptor signaling pathway"/>
    <property type="evidence" value="ECO:0007669"/>
    <property type="project" value="TreeGrafter"/>
</dbReference>
<dbReference type="Gene3D" id="1.20.900.10">
    <property type="entry name" value="Dbl homology (DH) domain"/>
    <property type="match status" value="1"/>
</dbReference>
<dbReference type="SMART" id="SM00233">
    <property type="entry name" value="PH"/>
    <property type="match status" value="1"/>
</dbReference>
<dbReference type="PROSITE" id="PS50010">
    <property type="entry name" value="DH_2"/>
    <property type="match status" value="1"/>
</dbReference>
<feature type="compositionally biased region" description="Polar residues" evidence="10">
    <location>
        <begin position="941"/>
        <end position="957"/>
    </location>
</feature>
<dbReference type="InterPro" id="IPR001849">
    <property type="entry name" value="PH_domain"/>
</dbReference>
<feature type="compositionally biased region" description="Polar residues" evidence="10">
    <location>
        <begin position="323"/>
        <end position="332"/>
    </location>
</feature>
<feature type="compositionally biased region" description="Basic and acidic residues" evidence="10">
    <location>
        <begin position="2813"/>
        <end position="2825"/>
    </location>
</feature>
<dbReference type="Pfam" id="PF17838">
    <property type="entry name" value="PH_16"/>
    <property type="match status" value="1"/>
</dbReference>
<evidence type="ECO:0000313" key="14">
    <source>
        <dbReference type="Proteomes" id="UP000515202"/>
    </source>
</evidence>
<dbReference type="KEGG" id="pvp:105290263"/>
<reference evidence="15" key="1">
    <citation type="submission" date="2025-08" db="UniProtKB">
        <authorList>
            <consortium name="RefSeq"/>
        </authorList>
    </citation>
    <scope>IDENTIFICATION</scope>
    <source>
        <tissue evidence="15">Kidney</tissue>
    </source>
</reference>
<feature type="region of interest" description="Disordered" evidence="10">
    <location>
        <begin position="768"/>
        <end position="846"/>
    </location>
</feature>
<dbReference type="Proteomes" id="UP000515202">
    <property type="component" value="Unplaced"/>
</dbReference>
<dbReference type="InterPro" id="IPR046349">
    <property type="entry name" value="C1-like_sf"/>
</dbReference>
<feature type="region of interest" description="Disordered" evidence="10">
    <location>
        <begin position="1909"/>
        <end position="1946"/>
    </location>
</feature>
<feature type="compositionally biased region" description="Polar residues" evidence="10">
    <location>
        <begin position="577"/>
        <end position="593"/>
    </location>
</feature>
<dbReference type="Gene3D" id="3.30.60.20">
    <property type="match status" value="1"/>
</dbReference>
<feature type="compositionally biased region" description="Low complexity" evidence="10">
    <location>
        <begin position="1617"/>
        <end position="1628"/>
    </location>
</feature>
<dbReference type="SMART" id="SM00325">
    <property type="entry name" value="RhoGEF"/>
    <property type="match status" value="1"/>
</dbReference>
<evidence type="ECO:0000313" key="15">
    <source>
        <dbReference type="RefSeq" id="XP_023384775.1"/>
    </source>
</evidence>
<feature type="region of interest" description="Disordered" evidence="10">
    <location>
        <begin position="678"/>
        <end position="716"/>
    </location>
</feature>
<feature type="compositionally biased region" description="Basic and acidic residues" evidence="10">
    <location>
        <begin position="498"/>
        <end position="520"/>
    </location>
</feature>
<dbReference type="GeneID" id="105290263"/>
<dbReference type="PANTHER" id="PTHR13944:SF18">
    <property type="entry name" value="A-KINASE ANCHOR PROTEIN 13"/>
    <property type="match status" value="1"/>
</dbReference>
<evidence type="ECO:0000256" key="9">
    <source>
        <dbReference type="SAM" id="Coils"/>
    </source>
</evidence>
<dbReference type="Gene3D" id="2.30.29.30">
    <property type="entry name" value="Pleckstrin-homology domain (PH domain)/Phosphotyrosine-binding domain (PTB)"/>
    <property type="match status" value="1"/>
</dbReference>
<dbReference type="OrthoDB" id="28045at2759"/>
<feature type="region of interest" description="Disordered" evidence="10">
    <location>
        <begin position="2813"/>
        <end position="2904"/>
    </location>
</feature>
<dbReference type="InterPro" id="IPR000219">
    <property type="entry name" value="DH_dom"/>
</dbReference>
<feature type="region of interest" description="Disordered" evidence="10">
    <location>
        <begin position="477"/>
        <end position="562"/>
    </location>
</feature>
<evidence type="ECO:0000259" key="12">
    <source>
        <dbReference type="PROSITE" id="PS50010"/>
    </source>
</evidence>
<dbReference type="CDD" id="cd13392">
    <property type="entry name" value="PH_AKAP13"/>
    <property type="match status" value="1"/>
</dbReference>
<evidence type="ECO:0000256" key="8">
    <source>
        <dbReference type="ARBA" id="ARBA00023054"/>
    </source>
</evidence>
<gene>
    <name evidence="15" type="primary">AKAP13</name>
</gene>
<organism evidence="14 15">
    <name type="scientific">Pteropus vampyrus</name>
    <name type="common">Large flying fox</name>
    <dbReference type="NCBI Taxonomy" id="132908"/>
    <lineage>
        <taxon>Eukaryota</taxon>
        <taxon>Metazoa</taxon>
        <taxon>Chordata</taxon>
        <taxon>Craniata</taxon>
        <taxon>Vertebrata</taxon>
        <taxon>Euteleostomi</taxon>
        <taxon>Mammalia</taxon>
        <taxon>Eutheria</taxon>
        <taxon>Laurasiatheria</taxon>
        <taxon>Chiroptera</taxon>
        <taxon>Yinpterochiroptera</taxon>
        <taxon>Pteropodoidea</taxon>
        <taxon>Pteropodidae</taxon>
        <taxon>Pteropodinae</taxon>
        <taxon>Pteropus</taxon>
    </lineage>
</organism>
<dbReference type="InterPro" id="IPR035899">
    <property type="entry name" value="DBL_dom_sf"/>
</dbReference>
<accession>A0A6P6CCG3</accession>
<feature type="compositionally biased region" description="Basic and acidic residues" evidence="10">
    <location>
        <begin position="2642"/>
        <end position="2653"/>
    </location>
</feature>
<proteinExistence type="predicted"/>
<feature type="region of interest" description="Disordered" evidence="10">
    <location>
        <begin position="613"/>
        <end position="657"/>
    </location>
</feature>
<feature type="compositionally biased region" description="Polar residues" evidence="10">
    <location>
        <begin position="778"/>
        <end position="796"/>
    </location>
</feature>
<keyword evidence="2" id="KW-0963">Cytoplasm</keyword>
<keyword evidence="14" id="KW-1185">Reference proteome</keyword>
<evidence type="ECO:0000256" key="2">
    <source>
        <dbReference type="ARBA" id="ARBA00022490"/>
    </source>
</evidence>
<dbReference type="GO" id="GO:0043123">
    <property type="term" value="P:positive regulation of canonical NF-kappaB signal transduction"/>
    <property type="evidence" value="ECO:0007669"/>
    <property type="project" value="TreeGrafter"/>
</dbReference>
<dbReference type="Pfam" id="PF00621">
    <property type="entry name" value="RhoGEF"/>
    <property type="match status" value="1"/>
</dbReference>